<dbReference type="InterPro" id="IPR011032">
    <property type="entry name" value="GroES-like_sf"/>
</dbReference>
<protein>
    <submittedName>
        <fullName evidence="3">Alcohol dehydrogenase catalytic domain-containing protein</fullName>
    </submittedName>
</protein>
<accession>A0ABW5PHX5</accession>
<sequence>MKALVLPAPGKPDTLFMSELPVPEPGPGEVRIKVRAASLNPVDYKVAAGGHPKWTYPFVLGVDVEMMLNGKLTSMVTQVIPLHEVPQALTALSQRHVRGKIVAEL</sequence>
<feature type="domain" description="Alcohol dehydrogenase-like N-terminal" evidence="2">
    <location>
        <begin position="26"/>
        <end position="64"/>
    </location>
</feature>
<name>A0ABW5PHX5_9BACL</name>
<dbReference type="PANTHER" id="PTHR44154">
    <property type="entry name" value="QUINONE OXIDOREDUCTASE"/>
    <property type="match status" value="1"/>
</dbReference>
<dbReference type="SUPFAM" id="SSF50129">
    <property type="entry name" value="GroES-like"/>
    <property type="match status" value="1"/>
</dbReference>
<keyword evidence="4" id="KW-1185">Reference proteome</keyword>
<dbReference type="Pfam" id="PF08240">
    <property type="entry name" value="ADH_N"/>
    <property type="match status" value="1"/>
</dbReference>
<gene>
    <name evidence="3" type="ORF">ACFSUF_20425</name>
</gene>
<dbReference type="Proteomes" id="UP001597541">
    <property type="component" value="Unassembled WGS sequence"/>
</dbReference>
<dbReference type="RefSeq" id="WP_377606034.1">
    <property type="nucleotide sequence ID" value="NZ_JBHUME010000014.1"/>
</dbReference>
<dbReference type="PANTHER" id="PTHR44154:SF1">
    <property type="entry name" value="QUINONE OXIDOREDUCTASE"/>
    <property type="match status" value="1"/>
</dbReference>
<dbReference type="EMBL" id="JBHUME010000014">
    <property type="protein sequence ID" value="MFD2614784.1"/>
    <property type="molecule type" value="Genomic_DNA"/>
</dbReference>
<evidence type="ECO:0000313" key="3">
    <source>
        <dbReference type="EMBL" id="MFD2614784.1"/>
    </source>
</evidence>
<evidence type="ECO:0000256" key="1">
    <source>
        <dbReference type="ARBA" id="ARBA00022857"/>
    </source>
</evidence>
<keyword evidence="1" id="KW-0521">NADP</keyword>
<evidence type="ECO:0000313" key="4">
    <source>
        <dbReference type="Proteomes" id="UP001597541"/>
    </source>
</evidence>
<proteinExistence type="predicted"/>
<comment type="caution">
    <text evidence="3">The sequence shown here is derived from an EMBL/GenBank/DDBJ whole genome shotgun (WGS) entry which is preliminary data.</text>
</comment>
<reference evidence="4" key="1">
    <citation type="journal article" date="2019" name="Int. J. Syst. Evol. Microbiol.">
        <title>The Global Catalogue of Microorganisms (GCM) 10K type strain sequencing project: providing services to taxonomists for standard genome sequencing and annotation.</title>
        <authorList>
            <consortium name="The Broad Institute Genomics Platform"/>
            <consortium name="The Broad Institute Genome Sequencing Center for Infectious Disease"/>
            <person name="Wu L."/>
            <person name="Ma J."/>
        </authorList>
    </citation>
    <scope>NUCLEOTIDE SEQUENCE [LARGE SCALE GENOMIC DNA]</scope>
    <source>
        <strain evidence="4">KCTC 3950</strain>
    </source>
</reference>
<organism evidence="3 4">
    <name type="scientific">Paenibacillus gansuensis</name>
    <dbReference type="NCBI Taxonomy" id="306542"/>
    <lineage>
        <taxon>Bacteria</taxon>
        <taxon>Bacillati</taxon>
        <taxon>Bacillota</taxon>
        <taxon>Bacilli</taxon>
        <taxon>Bacillales</taxon>
        <taxon>Paenibacillaceae</taxon>
        <taxon>Paenibacillus</taxon>
    </lineage>
</organism>
<dbReference type="InterPro" id="IPR051603">
    <property type="entry name" value="Zinc-ADH_QOR/CCCR"/>
</dbReference>
<dbReference type="Gene3D" id="3.90.180.10">
    <property type="entry name" value="Medium-chain alcohol dehydrogenases, catalytic domain"/>
    <property type="match status" value="2"/>
</dbReference>
<evidence type="ECO:0000259" key="2">
    <source>
        <dbReference type="Pfam" id="PF08240"/>
    </source>
</evidence>
<dbReference type="InterPro" id="IPR013154">
    <property type="entry name" value="ADH-like_N"/>
</dbReference>